<feature type="compositionally biased region" description="Basic residues" evidence="1">
    <location>
        <begin position="21"/>
        <end position="32"/>
    </location>
</feature>
<proteinExistence type="predicted"/>
<feature type="compositionally biased region" description="Basic and acidic residues" evidence="1">
    <location>
        <begin position="33"/>
        <end position="44"/>
    </location>
</feature>
<dbReference type="Pfam" id="PF19150">
    <property type="entry name" value="DUF5832"/>
    <property type="match status" value="1"/>
</dbReference>
<dbReference type="InterPro" id="IPR043872">
    <property type="entry name" value="DUF5832"/>
</dbReference>
<sequence length="274" mass="31940">MTEDAEEQRRADETRQERKERKEKKERKRNKERNKEQGDDQGKDKGKKRIAVLHDNPPLPGKKFFLASWISPASRQPHDVYAYKIHDMCEELEEARDLCRYYQGLDKDFDVAIGSVGKWSPWVFDMTAIESAEYADERLTDLVRSHREGNKSDDKRWKENVDKHINEIQHATTREGQEELASRKEPAVSMLFKMKQLELTIKRRREELVAMEEVYHNTYSKEERAKAKKASLPLSEPVPMQYALLSSATEPAAGDEKSKKGETELSIPLSFEKK</sequence>
<evidence type="ECO:0000313" key="2">
    <source>
        <dbReference type="EMBL" id="KAJ3170018.1"/>
    </source>
</evidence>
<feature type="region of interest" description="Disordered" evidence="1">
    <location>
        <begin position="245"/>
        <end position="274"/>
    </location>
</feature>
<dbReference type="AlphaFoldDB" id="A0AAD5XIQ3"/>
<keyword evidence="3" id="KW-1185">Reference proteome</keyword>
<protein>
    <submittedName>
        <fullName evidence="2">Uncharacterized protein</fullName>
    </submittedName>
</protein>
<feature type="compositionally biased region" description="Basic and acidic residues" evidence="1">
    <location>
        <begin position="254"/>
        <end position="263"/>
    </location>
</feature>
<name>A0AAD5XIQ3_9FUNG</name>
<dbReference type="EMBL" id="JADGJQ010000101">
    <property type="protein sequence ID" value="KAJ3170018.1"/>
    <property type="molecule type" value="Genomic_DNA"/>
</dbReference>
<organism evidence="2 3">
    <name type="scientific">Geranomyces variabilis</name>
    <dbReference type="NCBI Taxonomy" id="109894"/>
    <lineage>
        <taxon>Eukaryota</taxon>
        <taxon>Fungi</taxon>
        <taxon>Fungi incertae sedis</taxon>
        <taxon>Chytridiomycota</taxon>
        <taxon>Chytridiomycota incertae sedis</taxon>
        <taxon>Chytridiomycetes</taxon>
        <taxon>Spizellomycetales</taxon>
        <taxon>Powellomycetaceae</taxon>
        <taxon>Geranomyces</taxon>
    </lineage>
</organism>
<feature type="compositionally biased region" description="Basic and acidic residues" evidence="1">
    <location>
        <begin position="7"/>
        <end position="20"/>
    </location>
</feature>
<accession>A0AAD5XIQ3</accession>
<evidence type="ECO:0000256" key="1">
    <source>
        <dbReference type="SAM" id="MobiDB-lite"/>
    </source>
</evidence>
<feature type="region of interest" description="Disordered" evidence="1">
    <location>
        <begin position="1"/>
        <end position="54"/>
    </location>
</feature>
<evidence type="ECO:0000313" key="3">
    <source>
        <dbReference type="Proteomes" id="UP001212152"/>
    </source>
</evidence>
<gene>
    <name evidence="2" type="ORF">HDU87_000484</name>
</gene>
<reference evidence="2" key="1">
    <citation type="submission" date="2020-05" db="EMBL/GenBank/DDBJ databases">
        <title>Phylogenomic resolution of chytrid fungi.</title>
        <authorList>
            <person name="Stajich J.E."/>
            <person name="Amses K."/>
            <person name="Simmons R."/>
            <person name="Seto K."/>
            <person name="Myers J."/>
            <person name="Bonds A."/>
            <person name="Quandt C.A."/>
            <person name="Barry K."/>
            <person name="Liu P."/>
            <person name="Grigoriev I."/>
            <person name="Longcore J.E."/>
            <person name="James T.Y."/>
        </authorList>
    </citation>
    <scope>NUCLEOTIDE SEQUENCE</scope>
    <source>
        <strain evidence="2">JEL0379</strain>
    </source>
</reference>
<dbReference type="Proteomes" id="UP001212152">
    <property type="component" value="Unassembled WGS sequence"/>
</dbReference>
<comment type="caution">
    <text evidence="2">The sequence shown here is derived from an EMBL/GenBank/DDBJ whole genome shotgun (WGS) entry which is preliminary data.</text>
</comment>